<gene>
    <name evidence="2" type="primary">yyaP</name>
    <name evidence="2" type="ORF">PSECIP111854_01275</name>
    <name evidence="3" type="ORF">PSECIP111951_03136</name>
</gene>
<keyword evidence="4" id="KW-1185">Reference proteome</keyword>
<evidence type="ECO:0000259" key="1">
    <source>
        <dbReference type="Pfam" id="PF01872"/>
    </source>
</evidence>
<dbReference type="PANTHER" id="PTHR38011">
    <property type="entry name" value="DIHYDROFOLATE REDUCTASE FAMILY PROTEIN (AFU_ORTHOLOGUE AFUA_8G06820)"/>
    <property type="match status" value="1"/>
</dbReference>
<evidence type="ECO:0000313" key="4">
    <source>
        <dbReference type="Proteomes" id="UP001152467"/>
    </source>
</evidence>
<protein>
    <recommendedName>
        <fullName evidence="1">Bacterial bifunctional deaminase-reductase C-terminal domain-containing protein</fullName>
    </recommendedName>
</protein>
<reference evidence="2 5" key="1">
    <citation type="submission" date="2022-07" db="EMBL/GenBank/DDBJ databases">
        <authorList>
            <person name="Criscuolo A."/>
        </authorList>
    </citation>
    <scope>NUCLEOTIDE SEQUENCE</scope>
    <source>
        <strain evidence="5">CIP 111951</strain>
        <strain evidence="2">CIP111854</strain>
        <strain evidence="3">CIP111951</strain>
    </source>
</reference>
<dbReference type="RefSeq" id="WP_261594432.1">
    <property type="nucleotide sequence ID" value="NZ_CAMAPC010000003.1"/>
</dbReference>
<dbReference type="EMBL" id="CAMAPC010000003">
    <property type="protein sequence ID" value="CAH9053974.1"/>
    <property type="molecule type" value="Genomic_DNA"/>
</dbReference>
<sequence>MSNKVFIATSLDGYIAGKNNEIDWLEAIPNPDNIDMGYQAHMESIDALVMGRNTMELVASMDIEWPYSKPVFVLSKSLTKMPDKLKGKAFLVKGDIKSINNELKKKGYNNLYIDGGLTIQSFLKEDLVDELLITTIPILLGSGIRLFGELNRVIEFRCTKSERYSNGICQNRFERYVG</sequence>
<dbReference type="Gene3D" id="3.40.430.10">
    <property type="entry name" value="Dihydrofolate Reductase, subunit A"/>
    <property type="match status" value="1"/>
</dbReference>
<accession>A0A9W4W2D0</accession>
<evidence type="ECO:0000313" key="3">
    <source>
        <dbReference type="EMBL" id="CAH9064460.1"/>
    </source>
</evidence>
<dbReference type="SUPFAM" id="SSF53597">
    <property type="entry name" value="Dihydrofolate reductase-like"/>
    <property type="match status" value="1"/>
</dbReference>
<dbReference type="GO" id="GO:0009231">
    <property type="term" value="P:riboflavin biosynthetic process"/>
    <property type="evidence" value="ECO:0007669"/>
    <property type="project" value="InterPro"/>
</dbReference>
<dbReference type="InterPro" id="IPR050765">
    <property type="entry name" value="Riboflavin_Biosynth_HTPR"/>
</dbReference>
<dbReference type="InterPro" id="IPR002734">
    <property type="entry name" value="RibDG_C"/>
</dbReference>
<evidence type="ECO:0000313" key="2">
    <source>
        <dbReference type="EMBL" id="CAH9053974.1"/>
    </source>
</evidence>
<name>A0A9W4W2D0_9GAMM</name>
<dbReference type="AlphaFoldDB" id="A0A9W4W2D0"/>
<dbReference type="GO" id="GO:0008703">
    <property type="term" value="F:5-amino-6-(5-phosphoribosylamino)uracil reductase activity"/>
    <property type="evidence" value="ECO:0007669"/>
    <property type="project" value="InterPro"/>
</dbReference>
<dbReference type="Proteomes" id="UP001152467">
    <property type="component" value="Unassembled WGS sequence"/>
</dbReference>
<evidence type="ECO:0000313" key="5">
    <source>
        <dbReference type="Proteomes" id="UP001152485"/>
    </source>
</evidence>
<comment type="caution">
    <text evidence="2">The sequence shown here is derived from an EMBL/GenBank/DDBJ whole genome shotgun (WGS) entry which is preliminary data.</text>
</comment>
<dbReference type="Proteomes" id="UP001152485">
    <property type="component" value="Unassembled WGS sequence"/>
</dbReference>
<proteinExistence type="predicted"/>
<dbReference type="Pfam" id="PF01872">
    <property type="entry name" value="RibD_C"/>
    <property type="match status" value="1"/>
</dbReference>
<dbReference type="InterPro" id="IPR024072">
    <property type="entry name" value="DHFR-like_dom_sf"/>
</dbReference>
<organism evidence="2 4">
    <name type="scientific">Pseudoalteromonas holothuriae</name>
    <dbReference type="NCBI Taxonomy" id="2963714"/>
    <lineage>
        <taxon>Bacteria</taxon>
        <taxon>Pseudomonadati</taxon>
        <taxon>Pseudomonadota</taxon>
        <taxon>Gammaproteobacteria</taxon>
        <taxon>Alteromonadales</taxon>
        <taxon>Pseudoalteromonadaceae</taxon>
        <taxon>Pseudoalteromonas</taxon>
    </lineage>
</organism>
<feature type="domain" description="Bacterial bifunctional deaminase-reductase C-terminal" evidence="1">
    <location>
        <begin position="6"/>
        <end position="169"/>
    </location>
</feature>
<dbReference type="PANTHER" id="PTHR38011:SF11">
    <property type="entry name" value="2,5-DIAMINO-6-RIBOSYLAMINO-4(3H)-PYRIMIDINONE 5'-PHOSPHATE REDUCTASE"/>
    <property type="match status" value="1"/>
</dbReference>
<dbReference type="EMBL" id="CAMAPD010000017">
    <property type="protein sequence ID" value="CAH9064460.1"/>
    <property type="molecule type" value="Genomic_DNA"/>
</dbReference>